<accession>A0A4D6X0U8</accession>
<keyword evidence="1" id="KW-0812">Transmembrane</keyword>
<keyword evidence="2" id="KW-0496">Mitochondrion</keyword>
<dbReference type="AlphaFoldDB" id="A0A4D6X0U8"/>
<gene>
    <name evidence="2" type="primary">ATP8</name>
</gene>
<evidence type="ECO:0000256" key="1">
    <source>
        <dbReference type="SAM" id="Phobius"/>
    </source>
</evidence>
<geneLocation type="mitochondrion" evidence="2"/>
<feature type="transmembrane region" description="Helical" evidence="1">
    <location>
        <begin position="6"/>
        <end position="28"/>
    </location>
</feature>
<proteinExistence type="predicted"/>
<keyword evidence="1" id="KW-0472">Membrane</keyword>
<evidence type="ECO:0000313" key="2">
    <source>
        <dbReference type="EMBL" id="QCI09459.1"/>
    </source>
</evidence>
<reference evidence="2" key="1">
    <citation type="journal article" date="2019" name="Syst. Entomol.">
        <title>Higher level phylogeny and evolutionary history of Pentatomomorpha (Hemiptera: Heteroptera) inferred from mitochondrial genome sequences.</title>
        <authorList>
            <person name="Liu Y."/>
            <person name="Li H."/>
            <person name="Song F."/>
            <person name="Zhao Y."/>
            <person name="Wilson J.J."/>
            <person name="Cai W."/>
        </authorList>
    </citation>
    <scope>NUCLEOTIDE SEQUENCE</scope>
</reference>
<sequence>MPQMMPLWWEILMIMFIISMITFSIMIYHNKKITFKSFNTQYIKKSNLWMW</sequence>
<keyword evidence="1" id="KW-1133">Transmembrane helix</keyword>
<organism evidence="2">
    <name type="scientific">Urolabida sp. FS-2019</name>
    <dbReference type="NCBI Taxonomy" id="2575687"/>
    <lineage>
        <taxon>Eukaryota</taxon>
        <taxon>Metazoa</taxon>
        <taxon>Ecdysozoa</taxon>
        <taxon>Arthropoda</taxon>
        <taxon>Hexapoda</taxon>
        <taxon>Insecta</taxon>
        <taxon>Pterygota</taxon>
        <taxon>Neoptera</taxon>
        <taxon>Paraneoptera</taxon>
        <taxon>Hemiptera</taxon>
        <taxon>Heteroptera</taxon>
        <taxon>Panheteroptera</taxon>
        <taxon>Pentatomomorpha</taxon>
        <taxon>Pentatomoidea</taxon>
        <taxon>Urostylididae</taxon>
        <taxon>Urolabida</taxon>
    </lineage>
</organism>
<protein>
    <submittedName>
        <fullName evidence="2">ATP synthase F0 subunit 8</fullName>
    </submittedName>
</protein>
<name>A0A4D6X0U8_9HEMI</name>
<dbReference type="EMBL" id="MF497734">
    <property type="protein sequence ID" value="QCI09459.1"/>
    <property type="molecule type" value="Genomic_DNA"/>
</dbReference>